<sequence length="802" mass="90631">MKYGYFDDTCREYVITKPDTPEPWANYLGSPEYGAIISNQAGGYSFVRSGANGRLLRYRFNSVPADQAGRYIYVRDRESGDYWSGSWQPVGKPLDLYRSECRHGLSYTVISSSYSGISTETLYLVPLGKTYEVWRLKIRNEGGRKRAVSVFGCAEFTNDGNYEQDAVNLQYTQFITRTCFHRNRILQLHNECCRRNADGSNGEERFFGLAGAPVSSWCGDREEFVGPYRSYANPIAVERGDCGNVPNYGGNSAGVLQADLDLEPGEERQLCFVLGAHPDAEADKILSEYEDPRCIETQWEELKDFWEEKLCRFSVHTPDENFNHMVNTWNAYQCFITFIWSRAASFTYCGLRNGLGFRDTVQDIQGILHLVPEMAFERIRLMFSGQTSCGAGLPLIGFHHEPGHVKLPGEPGYDYDPYRADDALWLFPTVAQYIGESGNIRFLDEVIPFADHGEADVYEHLRRAVRFSLEHGGAHGLPVGLYADWNDCLRMGEQGESVFVAFQLYQAMRILLDFARIRKDGDTVSELEEQSRKLRKTLNDVCWQGDRYLRGIRESGEKVGSRDDPEANLWLNPQSWSVISGCADEERARAALETVHQRLNTEYGAVIMDPPYREHAFDGARMRLFLPSVKENGSVFSQAQGWLILAESLMGHGNRAYEYYRECSPAEQNDRAEIRRLEPYVHGQFVEGPQSPHEGRAHVHWLTGTASTVMVACVRGILGLRPTAEGIQIQPAVPSDWKEFTIDKFYRGKRLHITVKNPNGAQGGPVRIVLNGETLPDSLVPFGQLENENELVVTMPGADPAQ</sequence>
<dbReference type="CDD" id="cd11755">
    <property type="entry name" value="GH94N_ChBP_like"/>
    <property type="match status" value="1"/>
</dbReference>
<gene>
    <name evidence="5" type="primary">chbP_1</name>
    <name evidence="5" type="ORF">CAFE_05320</name>
    <name evidence="6" type="ORF">HCR03_08160</name>
</gene>
<feature type="domain" description="Glycosyl hydrolase 94 supersandwich" evidence="3">
    <location>
        <begin position="11"/>
        <end position="292"/>
    </location>
</feature>
<dbReference type="InterPro" id="IPR011013">
    <property type="entry name" value="Gal_mutarotase_sf_dom"/>
</dbReference>
<evidence type="ECO:0000256" key="2">
    <source>
        <dbReference type="ARBA" id="ARBA00022679"/>
    </source>
</evidence>
<dbReference type="GO" id="GO:0016757">
    <property type="term" value="F:glycosyltransferase activity"/>
    <property type="evidence" value="ECO:0007669"/>
    <property type="project" value="UniProtKB-KW"/>
</dbReference>
<dbReference type="EC" id="2.4.1.280" evidence="5"/>
<dbReference type="SMART" id="SM01068">
    <property type="entry name" value="CBM_X"/>
    <property type="match status" value="1"/>
</dbReference>
<dbReference type="InterPro" id="IPR010383">
    <property type="entry name" value="Glyco_hydrolase_94_b-supersand"/>
</dbReference>
<dbReference type="SUPFAM" id="SSF48208">
    <property type="entry name" value="Six-hairpin glycosidases"/>
    <property type="match status" value="1"/>
</dbReference>
<accession>A0A6N8HWD2</accession>
<dbReference type="AlphaFoldDB" id="A0A6N8HWD2"/>
<dbReference type="PANTHER" id="PTHR37469:SF3">
    <property type="entry name" value="PUTATIVE-RELATED"/>
    <property type="match status" value="1"/>
</dbReference>
<evidence type="ECO:0000259" key="3">
    <source>
        <dbReference type="Pfam" id="PF06165"/>
    </source>
</evidence>
<dbReference type="InterPro" id="IPR052047">
    <property type="entry name" value="GH94_Enzymes"/>
</dbReference>
<dbReference type="GO" id="GO:0005975">
    <property type="term" value="P:carbohydrate metabolic process"/>
    <property type="evidence" value="ECO:0007669"/>
    <property type="project" value="InterPro"/>
</dbReference>
<evidence type="ECO:0000313" key="6">
    <source>
        <dbReference type="EMBL" id="QNK42172.1"/>
    </source>
</evidence>
<keyword evidence="2 5" id="KW-0808">Transferase</keyword>
<keyword evidence="1 5" id="KW-0328">Glycosyltransferase</keyword>
<accession>A0A7G8TEY1</accession>
<evidence type="ECO:0000313" key="5">
    <source>
        <dbReference type="EMBL" id="MVB09867.1"/>
    </source>
</evidence>
<evidence type="ECO:0000256" key="1">
    <source>
        <dbReference type="ARBA" id="ARBA00022676"/>
    </source>
</evidence>
<reference evidence="5 7" key="1">
    <citation type="submission" date="2019-09" db="EMBL/GenBank/DDBJ databases">
        <title>Genome sequence of Clostridium sp. EA1.</title>
        <authorList>
            <person name="Poehlein A."/>
            <person name="Bengelsdorf F.R."/>
            <person name="Daniel R."/>
        </authorList>
    </citation>
    <scope>NUCLEOTIDE SEQUENCE [LARGE SCALE GENOMIC DNA]</scope>
    <source>
        <strain evidence="5 7">EA1</strain>
    </source>
</reference>
<dbReference type="GO" id="GO:0030246">
    <property type="term" value="F:carbohydrate binding"/>
    <property type="evidence" value="ECO:0007669"/>
    <property type="project" value="InterPro"/>
</dbReference>
<dbReference type="EMBL" id="CP060286">
    <property type="protein sequence ID" value="QNK42172.1"/>
    <property type="molecule type" value="Genomic_DNA"/>
</dbReference>
<dbReference type="Pfam" id="PF06165">
    <property type="entry name" value="GH94_b-supersand"/>
    <property type="match status" value="1"/>
</dbReference>
<dbReference type="Gene3D" id="2.70.98.40">
    <property type="entry name" value="Glycoside hydrolase, family 65, N-terminal domain"/>
    <property type="match status" value="1"/>
</dbReference>
<evidence type="ECO:0000313" key="8">
    <source>
        <dbReference type="Proteomes" id="UP000515909"/>
    </source>
</evidence>
<dbReference type="InterPro" id="IPR037018">
    <property type="entry name" value="GH65_N"/>
</dbReference>
<evidence type="ECO:0000259" key="4">
    <source>
        <dbReference type="Pfam" id="PF17167"/>
    </source>
</evidence>
<proteinExistence type="predicted"/>
<reference evidence="6 8" key="2">
    <citation type="submission" date="2020-08" db="EMBL/GenBank/DDBJ databases">
        <title>The isolate Caproiciproducens sp. 7D4C2 produces n-caproate at mildly acidic conditions from hexoses: genome and rBOX comparison with related strains and chain-elongating bacteria.</title>
        <authorList>
            <person name="Esquivel-Elizondo S."/>
            <person name="Bagci C."/>
            <person name="Temovska M."/>
            <person name="Jeon B.S."/>
            <person name="Bessarab I."/>
            <person name="Williams R.B.H."/>
            <person name="Huson D.H."/>
            <person name="Angenent L.T."/>
        </authorList>
    </citation>
    <scope>NUCLEOTIDE SEQUENCE [LARGE SCALE GENOMIC DNA]</scope>
    <source>
        <strain evidence="6 8">7D4C2</strain>
    </source>
</reference>
<dbReference type="InterPro" id="IPR012341">
    <property type="entry name" value="6hp_glycosidase-like_sf"/>
</dbReference>
<dbReference type="Pfam" id="PF17167">
    <property type="entry name" value="Glyco_hydro_94"/>
    <property type="match status" value="1"/>
</dbReference>
<dbReference type="InterPro" id="IPR037828">
    <property type="entry name" value="GH94N_ChBP"/>
</dbReference>
<dbReference type="InterPro" id="IPR008928">
    <property type="entry name" value="6-hairpin_glycosidase_sf"/>
</dbReference>
<name>A0A6N8HWD2_9FIRM</name>
<dbReference type="SUPFAM" id="SSF74650">
    <property type="entry name" value="Galactose mutarotase-like"/>
    <property type="match status" value="1"/>
</dbReference>
<organism evidence="5 7">
    <name type="scientific">Caproicibacter fermentans</name>
    <dbReference type="NCBI Taxonomy" id="2576756"/>
    <lineage>
        <taxon>Bacteria</taxon>
        <taxon>Bacillati</taxon>
        <taxon>Bacillota</taxon>
        <taxon>Clostridia</taxon>
        <taxon>Eubacteriales</taxon>
        <taxon>Acutalibacteraceae</taxon>
        <taxon>Caproicibacter</taxon>
    </lineage>
</organism>
<dbReference type="InterPro" id="IPR033432">
    <property type="entry name" value="GH94_catalytic"/>
</dbReference>
<dbReference type="Gene3D" id="2.60.420.10">
    <property type="entry name" value="Maltose phosphorylase, domain 3"/>
    <property type="match status" value="1"/>
</dbReference>
<dbReference type="EMBL" id="VWXL01000014">
    <property type="protein sequence ID" value="MVB09867.1"/>
    <property type="molecule type" value="Genomic_DNA"/>
</dbReference>
<dbReference type="Proteomes" id="UP000515909">
    <property type="component" value="Chromosome"/>
</dbReference>
<feature type="domain" description="Glycosyl hydrolase 94 catalytic" evidence="4">
    <location>
        <begin position="305"/>
        <end position="719"/>
    </location>
</feature>
<keyword evidence="7" id="KW-1185">Reference proteome</keyword>
<dbReference type="PANTHER" id="PTHR37469">
    <property type="entry name" value="CELLOBIONIC ACID PHOSPHORYLASE-RELATED"/>
    <property type="match status" value="1"/>
</dbReference>
<dbReference type="KEGG" id="cfem:HCR03_08160"/>
<evidence type="ECO:0000313" key="7">
    <source>
        <dbReference type="Proteomes" id="UP000469440"/>
    </source>
</evidence>
<protein>
    <submittedName>
        <fullName evidence="5">N,N'-diacetylchitobiose phosphorylase</fullName>
        <ecNumber evidence="5">2.4.1.280</ecNumber>
    </submittedName>
</protein>
<dbReference type="RefSeq" id="WP_187037558.1">
    <property type="nucleotide sequence ID" value="NZ_CP060286.1"/>
</dbReference>
<dbReference type="Gene3D" id="1.50.10.10">
    <property type="match status" value="1"/>
</dbReference>
<dbReference type="Proteomes" id="UP000469440">
    <property type="component" value="Unassembled WGS sequence"/>
</dbReference>